<accession>A0A1W1UT79</accession>
<evidence type="ECO:0000313" key="6">
    <source>
        <dbReference type="EMBL" id="SMB84307.1"/>
    </source>
</evidence>
<proteinExistence type="inferred from homology"/>
<dbReference type="GO" id="GO:0008233">
    <property type="term" value="F:peptidase activity"/>
    <property type="evidence" value="ECO:0007669"/>
    <property type="project" value="InterPro"/>
</dbReference>
<dbReference type="InterPro" id="IPR050266">
    <property type="entry name" value="AB_hydrolase_sf"/>
</dbReference>
<keyword evidence="7" id="KW-1185">Reference proteome</keyword>
<dbReference type="PIRSF" id="PIRSF005539">
    <property type="entry name" value="Pept_S33_TRI_F1"/>
    <property type="match status" value="1"/>
</dbReference>
<comment type="similarity">
    <text evidence="1 3">Belongs to the peptidase S33 family.</text>
</comment>
<dbReference type="EMBL" id="FWWW01000039">
    <property type="protein sequence ID" value="SMB84307.1"/>
    <property type="molecule type" value="Genomic_DNA"/>
</dbReference>
<dbReference type="Gene3D" id="3.40.50.1820">
    <property type="entry name" value="alpha/beta hydrolase"/>
    <property type="match status" value="1"/>
</dbReference>
<sequence>MAGLTHLLNFVQVWRGTTSDLNPDCMKRFLLFRRTLLLAVGLWVLGFAVQAQPSMKEGYINVPGGKVWYKVLGADKPGIPLLLLHGGPGSGSGSFEGFAALADERPVILYDQLGCGKSDRPDNPRLWTMERFVTELEQVVAALGYPKLHLLGHSWGATLATEYLLTQKPPGVVSVILSSPLLDTKLWVQDAERYIGQLPPTQQRAMRLYAATDEPSKQAYKEAVTLYNRQHLYRNGPMPPNPTFGTQVYETMWGPDEAQATGSLKSYSRAADLKKLTLPVLYLCGRYDEAAPATVAYFQKQTPNSQLVIFENASHKAYWEVPEEYFKTVRGFLRKQK</sequence>
<organism evidence="6 7">
    <name type="scientific">Hymenobacter roseosalivarius DSM 11622</name>
    <dbReference type="NCBI Taxonomy" id="645990"/>
    <lineage>
        <taxon>Bacteria</taxon>
        <taxon>Pseudomonadati</taxon>
        <taxon>Bacteroidota</taxon>
        <taxon>Cytophagia</taxon>
        <taxon>Cytophagales</taxon>
        <taxon>Hymenobacteraceae</taxon>
        <taxon>Hymenobacter</taxon>
    </lineage>
</organism>
<gene>
    <name evidence="6" type="ORF">SAMN00120144_0832</name>
</gene>
<feature type="domain" description="AB hydrolase-1" evidence="5">
    <location>
        <begin position="80"/>
        <end position="320"/>
    </location>
</feature>
<feature type="active site" description="Nucleophile" evidence="4">
    <location>
        <position position="154"/>
    </location>
</feature>
<feature type="active site" description="Proton donor" evidence="4">
    <location>
        <position position="315"/>
    </location>
</feature>
<dbReference type="InterPro" id="IPR002410">
    <property type="entry name" value="Peptidase_S33"/>
</dbReference>
<evidence type="ECO:0000256" key="4">
    <source>
        <dbReference type="PIRSR" id="PIRSR005539-1"/>
    </source>
</evidence>
<name>A0A1W1UT79_9BACT</name>
<reference evidence="6 7" key="1">
    <citation type="submission" date="2017-04" db="EMBL/GenBank/DDBJ databases">
        <authorList>
            <person name="Afonso C.L."/>
            <person name="Miller P.J."/>
            <person name="Scott M.A."/>
            <person name="Spackman E."/>
            <person name="Goraichik I."/>
            <person name="Dimitrov K.M."/>
            <person name="Suarez D.L."/>
            <person name="Swayne D.E."/>
        </authorList>
    </citation>
    <scope>NUCLEOTIDE SEQUENCE [LARGE SCALE GENOMIC DNA]</scope>
    <source>
        <strain evidence="6 7">DSM 11622</strain>
    </source>
</reference>
<dbReference type="Pfam" id="PF00561">
    <property type="entry name" value="Abhydrolase_1"/>
    <property type="match status" value="1"/>
</dbReference>
<evidence type="ECO:0000256" key="2">
    <source>
        <dbReference type="ARBA" id="ARBA00022801"/>
    </source>
</evidence>
<evidence type="ECO:0000256" key="3">
    <source>
        <dbReference type="PIRNR" id="PIRNR005539"/>
    </source>
</evidence>
<dbReference type="InterPro" id="IPR000073">
    <property type="entry name" value="AB_hydrolase_1"/>
</dbReference>
<dbReference type="Proteomes" id="UP000192266">
    <property type="component" value="Unassembled WGS sequence"/>
</dbReference>
<keyword evidence="2 3" id="KW-0378">Hydrolase</keyword>
<dbReference type="AlphaFoldDB" id="A0A1W1UT79"/>
<dbReference type="PANTHER" id="PTHR43798:SF27">
    <property type="entry name" value="HYDROLASE ALPHA_BETA HYDROLASE FOLD FAMILY"/>
    <property type="match status" value="1"/>
</dbReference>
<dbReference type="SUPFAM" id="SSF53474">
    <property type="entry name" value="alpha/beta-Hydrolases"/>
    <property type="match status" value="1"/>
</dbReference>
<dbReference type="PRINTS" id="PR00793">
    <property type="entry name" value="PROAMNOPTASE"/>
</dbReference>
<dbReference type="PANTHER" id="PTHR43798">
    <property type="entry name" value="MONOACYLGLYCEROL LIPASE"/>
    <property type="match status" value="1"/>
</dbReference>
<dbReference type="GO" id="GO:0006508">
    <property type="term" value="P:proteolysis"/>
    <property type="evidence" value="ECO:0007669"/>
    <property type="project" value="InterPro"/>
</dbReference>
<feature type="active site" evidence="4">
    <location>
        <position position="288"/>
    </location>
</feature>
<protein>
    <submittedName>
        <fullName evidence="6">Proline-specific peptidase</fullName>
    </submittedName>
</protein>
<dbReference type="GO" id="GO:0016020">
    <property type="term" value="C:membrane"/>
    <property type="evidence" value="ECO:0007669"/>
    <property type="project" value="TreeGrafter"/>
</dbReference>
<evidence type="ECO:0000259" key="5">
    <source>
        <dbReference type="Pfam" id="PF00561"/>
    </source>
</evidence>
<dbReference type="STRING" id="645990.SAMN00120144_0832"/>
<dbReference type="NCBIfam" id="TIGR01250">
    <property type="entry name" value="pro_imino_pep_2"/>
    <property type="match status" value="1"/>
</dbReference>
<evidence type="ECO:0000313" key="7">
    <source>
        <dbReference type="Proteomes" id="UP000192266"/>
    </source>
</evidence>
<dbReference type="InterPro" id="IPR005945">
    <property type="entry name" value="Pro_imino_pep"/>
</dbReference>
<evidence type="ECO:0000256" key="1">
    <source>
        <dbReference type="ARBA" id="ARBA00010088"/>
    </source>
</evidence>
<dbReference type="InterPro" id="IPR029058">
    <property type="entry name" value="AB_hydrolase_fold"/>
</dbReference>